<proteinExistence type="predicted"/>
<sequence length="468" mass="49576">MNRRQILARMQEIVSRTSALAKYPSLTAPQAAELEALGEEFDRLDGERLALEHAEDRTALSVSRALAGGGGEFRMEGGSPRDAVPAVGRRARLDGVVGEGRGRALDVLDQLERSAEHMDRRMLDAVAGLISGDDGDAAARYVRTAGDPAYSSAFRKIARNPQLGSHEWTDAERQAFGAVQSLQRAMAIGADATGHVMVPLELDPAVIMVGDSTSNRGLRSVLNVKQIVTDRWTGVTSEGTTAHWRPEAGEVDDDSPVLADVSVVAHRGDSFIPYSWEIAADAVNFVGEMSKLLADAAERLQAQAFVNGTGVGQPRGLVTAAVAAGKTVNTAGADTFALGDLYRTKAALPVRFRPNARWLLSEDLLDVIRQAQGGDGDVLDGATLAGRPFTETSEIDGTVTAGQANRIAVYGDVKAAYVVADRLGSVVSIVPHLFGPAGRRPTGQSGMILFFRTGGDLVIPDAVRVLTA</sequence>
<dbReference type="Proteomes" id="UP000199546">
    <property type="component" value="Unassembled WGS sequence"/>
</dbReference>
<dbReference type="InterPro" id="IPR054612">
    <property type="entry name" value="Phage_capsid-like_C"/>
</dbReference>
<organism evidence="3 4">
    <name type="scientific">Geodermatophilus amargosae</name>
    <dbReference type="NCBI Taxonomy" id="1296565"/>
    <lineage>
        <taxon>Bacteria</taxon>
        <taxon>Bacillati</taxon>
        <taxon>Actinomycetota</taxon>
        <taxon>Actinomycetes</taxon>
        <taxon>Geodermatophilales</taxon>
        <taxon>Geodermatophilaceae</taxon>
        <taxon>Geodermatophilus</taxon>
    </lineage>
</organism>
<evidence type="ECO:0000256" key="1">
    <source>
        <dbReference type="ARBA" id="ARBA00004328"/>
    </source>
</evidence>
<comment type="subcellular location">
    <subcellularLocation>
        <location evidence="1">Virion</location>
    </subcellularLocation>
</comment>
<reference evidence="4" key="1">
    <citation type="submission" date="2016-10" db="EMBL/GenBank/DDBJ databases">
        <authorList>
            <person name="Varghese N."/>
            <person name="Submissions S."/>
        </authorList>
    </citation>
    <scope>NUCLEOTIDE SEQUENCE [LARGE SCALE GENOMIC DNA]</scope>
    <source>
        <strain evidence="4">DSM 46136</strain>
    </source>
</reference>
<keyword evidence="4" id="KW-1185">Reference proteome</keyword>
<dbReference type="InterPro" id="IPR024455">
    <property type="entry name" value="Phage_capsid"/>
</dbReference>
<dbReference type="SUPFAM" id="SSF56563">
    <property type="entry name" value="Major capsid protein gp5"/>
    <property type="match status" value="1"/>
</dbReference>
<evidence type="ECO:0000313" key="4">
    <source>
        <dbReference type="Proteomes" id="UP000199546"/>
    </source>
</evidence>
<evidence type="ECO:0000259" key="2">
    <source>
        <dbReference type="Pfam" id="PF05065"/>
    </source>
</evidence>
<dbReference type="Pfam" id="PF05065">
    <property type="entry name" value="Phage_capsid"/>
    <property type="match status" value="1"/>
</dbReference>
<evidence type="ECO:0000313" key="3">
    <source>
        <dbReference type="EMBL" id="SFT96920.1"/>
    </source>
</evidence>
<accession>A0A1I7CBY2</accession>
<gene>
    <name evidence="3" type="ORF">SAMN05660657_04298</name>
</gene>
<dbReference type="STRING" id="1296565.SAMN05660657_04298"/>
<dbReference type="NCBIfam" id="TIGR01554">
    <property type="entry name" value="major_cap_HK97"/>
    <property type="match status" value="1"/>
</dbReference>
<dbReference type="OrthoDB" id="3690431at2"/>
<name>A0A1I7CBY2_9ACTN</name>
<dbReference type="AlphaFoldDB" id="A0A1I7CBY2"/>
<dbReference type="EMBL" id="FPBA01000020">
    <property type="protein sequence ID" value="SFT96920.1"/>
    <property type="molecule type" value="Genomic_DNA"/>
</dbReference>
<protein>
    <submittedName>
        <fullName evidence="3">Phage major capsid protein, HK97 family</fullName>
    </submittedName>
</protein>
<feature type="domain" description="Phage capsid-like C-terminal" evidence="2">
    <location>
        <begin position="195"/>
        <end position="467"/>
    </location>
</feature>